<gene>
    <name evidence="1" type="ORF">Tco_1054273</name>
</gene>
<reference evidence="1" key="2">
    <citation type="submission" date="2022-01" db="EMBL/GenBank/DDBJ databases">
        <authorList>
            <person name="Yamashiro T."/>
            <person name="Shiraishi A."/>
            <person name="Satake H."/>
            <person name="Nakayama K."/>
        </authorList>
    </citation>
    <scope>NUCLEOTIDE SEQUENCE</scope>
</reference>
<dbReference type="EMBL" id="BQNB010018943">
    <property type="protein sequence ID" value="GJT79931.1"/>
    <property type="molecule type" value="Genomic_DNA"/>
</dbReference>
<reference evidence="1" key="1">
    <citation type="journal article" date="2022" name="Int. J. Mol. Sci.">
        <title>Draft Genome of Tanacetum Coccineum: Genomic Comparison of Closely Related Tanacetum-Family Plants.</title>
        <authorList>
            <person name="Yamashiro T."/>
            <person name="Shiraishi A."/>
            <person name="Nakayama K."/>
            <person name="Satake H."/>
        </authorList>
    </citation>
    <scope>NUCLEOTIDE SEQUENCE</scope>
</reference>
<organism evidence="1 2">
    <name type="scientific">Tanacetum coccineum</name>
    <dbReference type="NCBI Taxonomy" id="301880"/>
    <lineage>
        <taxon>Eukaryota</taxon>
        <taxon>Viridiplantae</taxon>
        <taxon>Streptophyta</taxon>
        <taxon>Embryophyta</taxon>
        <taxon>Tracheophyta</taxon>
        <taxon>Spermatophyta</taxon>
        <taxon>Magnoliopsida</taxon>
        <taxon>eudicotyledons</taxon>
        <taxon>Gunneridae</taxon>
        <taxon>Pentapetalae</taxon>
        <taxon>asterids</taxon>
        <taxon>campanulids</taxon>
        <taxon>Asterales</taxon>
        <taxon>Asteraceae</taxon>
        <taxon>Asteroideae</taxon>
        <taxon>Anthemideae</taxon>
        <taxon>Anthemidinae</taxon>
        <taxon>Tanacetum</taxon>
    </lineage>
</organism>
<protein>
    <submittedName>
        <fullName evidence="1">Uncharacterized protein</fullName>
    </submittedName>
</protein>
<evidence type="ECO:0000313" key="1">
    <source>
        <dbReference type="EMBL" id="GJT79931.1"/>
    </source>
</evidence>
<proteinExistence type="predicted"/>
<dbReference type="Proteomes" id="UP001151760">
    <property type="component" value="Unassembled WGS sequence"/>
</dbReference>
<sequence>MAIAICLSYTVGEEDCNRGALEGTSKYRESQEPLKAITFTIPAIKCLTLLMMSLSAPNIYTDVDDTLSMNACLLRKLRCSGEKWWTMIYGAHARLVELPDASDAATMIRLVGLCFICDIDNSSRGVVYRSTVSARNCGLCLRNSRMLSVPPEWNLVCYIDTSDFTVTLDDEWCEREDVGIGYYCINTLNMTSNTPFKGQAGCAPLRGQGAEPLAGVPLPGPTGIVQAAKLCKIAAIWEGGEDFVMSTQEYIRKVIEDDDFTRWPWLSVVEFVNVDGGGL</sequence>
<keyword evidence="2" id="KW-1185">Reference proteome</keyword>
<evidence type="ECO:0000313" key="2">
    <source>
        <dbReference type="Proteomes" id="UP001151760"/>
    </source>
</evidence>
<comment type="caution">
    <text evidence="1">The sequence shown here is derived from an EMBL/GenBank/DDBJ whole genome shotgun (WGS) entry which is preliminary data.</text>
</comment>
<name>A0ABQ5GXJ2_9ASTR</name>
<accession>A0ABQ5GXJ2</accession>